<sequence>MRKTTQTKQLSLFDSILSGQAQKEEEEKQIKYSVKNQNEQSIQNTKSLHHLNDIFYSNIIDYKDFKQSLRYNNKNLKKIALENIKNPHPKIIKNLIKFDLSGLVELKLISIDITDSKFEMFLKKGGLSNCFKKLTILTLNCQSMTSSSLEYLFQGNQIIKYLDLSHTKIDNQGIYYLSKLQWPYLETFIIQWCNKINNLNELGENAENFPNLKIFDSRFVYANNEAYNKIINSQLSITLNNIRLFGTDVDLDNIQWKQSFLLNLFLEKIRGLNTQEFIIQNNTTCDRTTNDYKQVRIITKIYKDKDQLMSINLSWKIDPTIVQLQYIETVESKDQKFSNFGKLFEFLSKEWQLRKSLKKMILFFDKIQCDETNFDILLKTIIDFKEMKQLQLYIQNQMLLKPVSYYFVFNQISELQKLIKLQLDFQNDKLVINDILLNKIYRSLQQLINLNTLELNIRNNKIVNVLDLYTFNYQIITSIFNPQLNYITLLETTEDNLNYQFSDAADLLYSNPFKIININNFQNFILQEDQNNTKERYFERITKDYYKQKRKLLKSAVIADYVANKFSDFYEFEEFLGSGGFGKVVQAKNIKGESVAVKIVPKRECRRSYSEILAEASILSQMKHSNIVQFKRVHETDTRLLIEMALVKYGQLKRLFTDKIELSYEQKRQLMQTLFKTVAFIHERGVVHRDIKPENLLLEDPNDMTTLKIVDFGLSTRSQLLISGQCGTLIYMAPEFFTSKHYSKPVDIWSCGIILYMVCTGGKHPLYVQGQTAEEYREKLYQHLQNPQWNFPEGFDQLAKNLFLKCVAEDPMHRYNAHQILHHPWITGKVNDPIPLSLPEMYKSFSMRERVTRIIKALMVIRMMSKDYWRCINTKKVDSSYLDQCNKISQAHQQQQQQQSLLDKSYVKEMMAEHAQIKQRQHNHNHRVETPKYQSILKRLIDPSRNQHDSYLDQPNNSQIVDENMLNQYNSINNNQQTDGSQRSVSQQSIQDAQECAESNSGKLIIIKRSNQNKKKTKKIVQFITTKKQNNSSVDLQQRSRSTTANNPKQLMNTLAENKQFESPKKIQLASLTQFQQQQQSQPHLIQPQQSIPFLNTVSQFNVLKPLPSNQSPVHRLSSHNGGNTPSLHNILNQNIEQQQHQQNHSQAYGYIRKTSVITQDPKIVEPPRKRSNTSTRKLSVVELDCHDQQKYEQQEKIVHNQFLPRGWCKTLPFQKFLPSKQMQVHPQFIELNALRQQIKIPLPIQLQVPKKK</sequence>
<dbReference type="GO" id="GO:0005524">
    <property type="term" value="F:ATP binding"/>
    <property type="evidence" value="ECO:0007669"/>
    <property type="project" value="UniProtKB-UniRule"/>
</dbReference>
<dbReference type="PROSITE" id="PS50011">
    <property type="entry name" value="PROTEIN_KINASE_DOM"/>
    <property type="match status" value="1"/>
</dbReference>
<evidence type="ECO:0000256" key="5">
    <source>
        <dbReference type="SAM" id="MobiDB-lite"/>
    </source>
</evidence>
<evidence type="ECO:0000313" key="8">
    <source>
        <dbReference type="Proteomes" id="UP000689195"/>
    </source>
</evidence>
<dbReference type="PROSITE" id="PS00108">
    <property type="entry name" value="PROTEIN_KINASE_ST"/>
    <property type="match status" value="1"/>
</dbReference>
<dbReference type="SMART" id="SM00220">
    <property type="entry name" value="S_TKc"/>
    <property type="match status" value="1"/>
</dbReference>
<comment type="caution">
    <text evidence="7">The sequence shown here is derived from an EMBL/GenBank/DDBJ whole genome shotgun (WGS) entry which is preliminary data.</text>
</comment>
<proteinExistence type="predicted"/>
<feature type="domain" description="Protein kinase" evidence="6">
    <location>
        <begin position="570"/>
        <end position="826"/>
    </location>
</feature>
<dbReference type="InterPro" id="IPR017441">
    <property type="entry name" value="Protein_kinase_ATP_BS"/>
</dbReference>
<keyword evidence="3 4" id="KW-0067">ATP-binding</keyword>
<evidence type="ECO:0000313" key="7">
    <source>
        <dbReference type="EMBL" id="CAD8135465.1"/>
    </source>
</evidence>
<evidence type="ECO:0000256" key="3">
    <source>
        <dbReference type="ARBA" id="ARBA00022840"/>
    </source>
</evidence>
<evidence type="ECO:0000256" key="1">
    <source>
        <dbReference type="ARBA" id="ARBA00011245"/>
    </source>
</evidence>
<dbReference type="AlphaFoldDB" id="A0A8S1S6X2"/>
<accession>A0A8S1S6X2</accession>
<keyword evidence="2 4" id="KW-0547">Nucleotide-binding</keyword>
<protein>
    <recommendedName>
        <fullName evidence="6">Protein kinase domain-containing protein</fullName>
    </recommendedName>
</protein>
<dbReference type="PROSITE" id="PS00107">
    <property type="entry name" value="PROTEIN_KINASE_ATP"/>
    <property type="match status" value="1"/>
</dbReference>
<dbReference type="InterPro" id="IPR008271">
    <property type="entry name" value="Ser/Thr_kinase_AS"/>
</dbReference>
<gene>
    <name evidence="7" type="ORF">PPENT_87.1.T0040237</name>
</gene>
<organism evidence="7 8">
    <name type="scientific">Paramecium pentaurelia</name>
    <dbReference type="NCBI Taxonomy" id="43138"/>
    <lineage>
        <taxon>Eukaryota</taxon>
        <taxon>Sar</taxon>
        <taxon>Alveolata</taxon>
        <taxon>Ciliophora</taxon>
        <taxon>Intramacronucleata</taxon>
        <taxon>Oligohymenophorea</taxon>
        <taxon>Peniculida</taxon>
        <taxon>Parameciidae</taxon>
        <taxon>Paramecium</taxon>
    </lineage>
</organism>
<feature type="binding site" evidence="4">
    <location>
        <position position="598"/>
    </location>
    <ligand>
        <name>ATP</name>
        <dbReference type="ChEBI" id="CHEBI:30616"/>
    </ligand>
</feature>
<feature type="region of interest" description="Disordered" evidence="5">
    <location>
        <begin position="1110"/>
        <end position="1129"/>
    </location>
</feature>
<dbReference type="Pfam" id="PF00069">
    <property type="entry name" value="Pkinase"/>
    <property type="match status" value="1"/>
</dbReference>
<dbReference type="GO" id="GO:0004672">
    <property type="term" value="F:protein kinase activity"/>
    <property type="evidence" value="ECO:0007669"/>
    <property type="project" value="InterPro"/>
</dbReference>
<evidence type="ECO:0000256" key="4">
    <source>
        <dbReference type="PROSITE-ProRule" id="PRU10141"/>
    </source>
</evidence>
<comment type="subunit">
    <text evidence="1">Monomer.</text>
</comment>
<feature type="compositionally biased region" description="Polar residues" evidence="5">
    <location>
        <begin position="1110"/>
        <end position="1127"/>
    </location>
</feature>
<reference evidence="7" key="1">
    <citation type="submission" date="2021-01" db="EMBL/GenBank/DDBJ databases">
        <authorList>
            <consortium name="Genoscope - CEA"/>
            <person name="William W."/>
        </authorList>
    </citation>
    <scope>NUCLEOTIDE SEQUENCE</scope>
</reference>
<feature type="region of interest" description="Disordered" evidence="5">
    <location>
        <begin position="971"/>
        <end position="991"/>
    </location>
</feature>
<dbReference type="OrthoDB" id="10257471at2759"/>
<dbReference type="FunFam" id="1.10.510.10:FF:000571">
    <property type="entry name" value="Maternal embryonic leucine zipper kinase"/>
    <property type="match status" value="1"/>
</dbReference>
<dbReference type="Proteomes" id="UP000689195">
    <property type="component" value="Unassembled WGS sequence"/>
</dbReference>
<evidence type="ECO:0000259" key="6">
    <source>
        <dbReference type="PROSITE" id="PS50011"/>
    </source>
</evidence>
<dbReference type="EMBL" id="CAJJDO010000004">
    <property type="protein sequence ID" value="CAD8135465.1"/>
    <property type="molecule type" value="Genomic_DNA"/>
</dbReference>
<dbReference type="InterPro" id="IPR000719">
    <property type="entry name" value="Prot_kinase_dom"/>
</dbReference>
<name>A0A8S1S6X2_9CILI</name>
<keyword evidence="8" id="KW-1185">Reference proteome</keyword>
<evidence type="ECO:0000256" key="2">
    <source>
        <dbReference type="ARBA" id="ARBA00022741"/>
    </source>
</evidence>
<dbReference type="PANTHER" id="PTHR24347">
    <property type="entry name" value="SERINE/THREONINE-PROTEIN KINASE"/>
    <property type="match status" value="1"/>
</dbReference>